<feature type="non-terminal residue" evidence="2">
    <location>
        <position position="1"/>
    </location>
</feature>
<proteinExistence type="predicted"/>
<dbReference type="AlphaFoldDB" id="A0A699QZI2"/>
<dbReference type="EMBL" id="BKCJ011067005">
    <property type="protein sequence ID" value="GFC78708.1"/>
    <property type="molecule type" value="Genomic_DNA"/>
</dbReference>
<evidence type="ECO:0000256" key="1">
    <source>
        <dbReference type="SAM" id="MobiDB-lite"/>
    </source>
</evidence>
<evidence type="ECO:0000313" key="2">
    <source>
        <dbReference type="EMBL" id="GFC78708.1"/>
    </source>
</evidence>
<name>A0A699QZI2_TANCI</name>
<feature type="region of interest" description="Disordered" evidence="1">
    <location>
        <begin position="96"/>
        <end position="126"/>
    </location>
</feature>
<sequence length="126" mass="14464">HMVAEDERQRVVSSENAKPLDSAAFKAFQRKIALKEGHRREGCFKIIGYPDWWPEKKGDKSRGKAAYVETEISPILGLSNDDYQTFLKHFSRTGTTEEELDWYGEMPKGTIQDEDDSGKKSYGHHQ</sequence>
<reference evidence="2" key="1">
    <citation type="journal article" date="2019" name="Sci. Rep.">
        <title>Draft genome of Tanacetum cinerariifolium, the natural source of mosquito coil.</title>
        <authorList>
            <person name="Yamashiro T."/>
            <person name="Shiraishi A."/>
            <person name="Satake H."/>
            <person name="Nakayama K."/>
        </authorList>
    </citation>
    <scope>NUCLEOTIDE SEQUENCE</scope>
</reference>
<accession>A0A699QZI2</accession>
<gene>
    <name evidence="2" type="ORF">Tci_850678</name>
</gene>
<comment type="caution">
    <text evidence="2">The sequence shown here is derived from an EMBL/GenBank/DDBJ whole genome shotgun (WGS) entry which is preliminary data.</text>
</comment>
<organism evidence="2">
    <name type="scientific">Tanacetum cinerariifolium</name>
    <name type="common">Dalmatian daisy</name>
    <name type="synonym">Chrysanthemum cinerariifolium</name>
    <dbReference type="NCBI Taxonomy" id="118510"/>
    <lineage>
        <taxon>Eukaryota</taxon>
        <taxon>Viridiplantae</taxon>
        <taxon>Streptophyta</taxon>
        <taxon>Embryophyta</taxon>
        <taxon>Tracheophyta</taxon>
        <taxon>Spermatophyta</taxon>
        <taxon>Magnoliopsida</taxon>
        <taxon>eudicotyledons</taxon>
        <taxon>Gunneridae</taxon>
        <taxon>Pentapetalae</taxon>
        <taxon>asterids</taxon>
        <taxon>campanulids</taxon>
        <taxon>Asterales</taxon>
        <taxon>Asteraceae</taxon>
        <taxon>Asteroideae</taxon>
        <taxon>Anthemideae</taxon>
        <taxon>Anthemidinae</taxon>
        <taxon>Tanacetum</taxon>
    </lineage>
</organism>
<protein>
    <submittedName>
        <fullName evidence="2">Uncharacterized protein</fullName>
    </submittedName>
</protein>